<dbReference type="InterPro" id="IPR050428">
    <property type="entry name" value="TCS_sensor_his_kinase"/>
</dbReference>
<dbReference type="PANTHER" id="PTHR45436">
    <property type="entry name" value="SENSOR HISTIDINE KINASE YKOH"/>
    <property type="match status" value="1"/>
</dbReference>
<dbReference type="OrthoDB" id="8583694at2"/>
<dbReference type="Pfam" id="PF02518">
    <property type="entry name" value="HATPase_c"/>
    <property type="match status" value="1"/>
</dbReference>
<gene>
    <name evidence="14" type="ordered locus">Daro_1879</name>
</gene>
<dbReference type="InterPro" id="IPR013727">
    <property type="entry name" value="2CSK_N"/>
</dbReference>
<keyword evidence="9" id="KW-0902">Two-component regulatory system</keyword>
<dbReference type="EC" id="2.7.13.3" evidence="3"/>
<dbReference type="InterPro" id="IPR003594">
    <property type="entry name" value="HATPase_dom"/>
</dbReference>
<dbReference type="Gene3D" id="1.10.287.130">
    <property type="match status" value="1"/>
</dbReference>
<evidence type="ECO:0000256" key="10">
    <source>
        <dbReference type="ARBA" id="ARBA00023136"/>
    </source>
</evidence>
<evidence type="ECO:0000259" key="12">
    <source>
        <dbReference type="PROSITE" id="PS50109"/>
    </source>
</evidence>
<dbReference type="SMART" id="SM00388">
    <property type="entry name" value="HisKA"/>
    <property type="match status" value="1"/>
</dbReference>
<accession>Q47EV6</accession>
<evidence type="ECO:0000256" key="8">
    <source>
        <dbReference type="ARBA" id="ARBA00022989"/>
    </source>
</evidence>
<dbReference type="PROSITE" id="PS50109">
    <property type="entry name" value="HIS_KIN"/>
    <property type="match status" value="1"/>
</dbReference>
<dbReference type="InterPro" id="IPR004358">
    <property type="entry name" value="Sig_transdc_His_kin-like_C"/>
</dbReference>
<evidence type="ECO:0000313" key="14">
    <source>
        <dbReference type="EMBL" id="AAZ46625.1"/>
    </source>
</evidence>
<keyword evidence="14" id="KW-0547">Nucleotide-binding</keyword>
<name>Q47EV6_DECAR</name>
<dbReference type="GO" id="GO:0000155">
    <property type="term" value="F:phosphorelay sensor kinase activity"/>
    <property type="evidence" value="ECO:0007669"/>
    <property type="project" value="InterPro"/>
</dbReference>
<keyword evidence="6 11" id="KW-0812">Transmembrane</keyword>
<evidence type="ECO:0000256" key="2">
    <source>
        <dbReference type="ARBA" id="ARBA00004370"/>
    </source>
</evidence>
<feature type="domain" description="HAMP" evidence="13">
    <location>
        <begin position="188"/>
        <end position="239"/>
    </location>
</feature>
<evidence type="ECO:0000256" key="7">
    <source>
        <dbReference type="ARBA" id="ARBA00022777"/>
    </source>
</evidence>
<proteinExistence type="predicted"/>
<dbReference type="HOGENOM" id="CLU_000445_89_37_4"/>
<dbReference type="PANTHER" id="PTHR45436:SF1">
    <property type="entry name" value="SENSOR PROTEIN QSEC"/>
    <property type="match status" value="1"/>
</dbReference>
<protein>
    <recommendedName>
        <fullName evidence="3">histidine kinase</fullName>
        <ecNumber evidence="3">2.7.13.3</ecNumber>
    </recommendedName>
</protein>
<feature type="domain" description="Histidine kinase" evidence="12">
    <location>
        <begin position="247"/>
        <end position="457"/>
    </location>
</feature>
<keyword evidence="14" id="KW-0067">ATP-binding</keyword>
<dbReference type="eggNOG" id="COG2205">
    <property type="taxonomic scope" value="Bacteria"/>
</dbReference>
<dbReference type="STRING" id="159087.Daro_1879"/>
<evidence type="ECO:0000256" key="3">
    <source>
        <dbReference type="ARBA" id="ARBA00012438"/>
    </source>
</evidence>
<comment type="subcellular location">
    <subcellularLocation>
        <location evidence="2">Membrane</location>
    </subcellularLocation>
</comment>
<evidence type="ECO:0000256" key="1">
    <source>
        <dbReference type="ARBA" id="ARBA00000085"/>
    </source>
</evidence>
<comment type="catalytic activity">
    <reaction evidence="1">
        <text>ATP + protein L-histidine = ADP + protein N-phospho-L-histidine.</text>
        <dbReference type="EC" id="2.7.13.3"/>
    </reaction>
</comment>
<evidence type="ECO:0000256" key="5">
    <source>
        <dbReference type="ARBA" id="ARBA00022679"/>
    </source>
</evidence>
<dbReference type="GO" id="GO:0005886">
    <property type="term" value="C:plasma membrane"/>
    <property type="evidence" value="ECO:0007669"/>
    <property type="project" value="TreeGrafter"/>
</dbReference>
<feature type="transmembrane region" description="Helical" evidence="11">
    <location>
        <begin position="164"/>
        <end position="187"/>
    </location>
</feature>
<organism evidence="14">
    <name type="scientific">Dechloromonas aromatica (strain RCB)</name>
    <dbReference type="NCBI Taxonomy" id="159087"/>
    <lineage>
        <taxon>Bacteria</taxon>
        <taxon>Pseudomonadati</taxon>
        <taxon>Pseudomonadota</taxon>
        <taxon>Betaproteobacteria</taxon>
        <taxon>Rhodocyclales</taxon>
        <taxon>Azonexaceae</taxon>
        <taxon>Dechloromonas</taxon>
    </lineage>
</organism>
<evidence type="ECO:0000256" key="4">
    <source>
        <dbReference type="ARBA" id="ARBA00022553"/>
    </source>
</evidence>
<keyword evidence="8 11" id="KW-1133">Transmembrane helix</keyword>
<dbReference type="EMBL" id="CP000089">
    <property type="protein sequence ID" value="AAZ46625.1"/>
    <property type="molecule type" value="Genomic_DNA"/>
</dbReference>
<dbReference type="GO" id="GO:0005524">
    <property type="term" value="F:ATP binding"/>
    <property type="evidence" value="ECO:0007669"/>
    <property type="project" value="UniProtKB-KW"/>
</dbReference>
<dbReference type="Gene3D" id="3.30.565.10">
    <property type="entry name" value="Histidine kinase-like ATPase, C-terminal domain"/>
    <property type="match status" value="1"/>
</dbReference>
<keyword evidence="10 11" id="KW-0472">Membrane</keyword>
<evidence type="ECO:0000256" key="11">
    <source>
        <dbReference type="SAM" id="Phobius"/>
    </source>
</evidence>
<evidence type="ECO:0000256" key="6">
    <source>
        <dbReference type="ARBA" id="ARBA00022692"/>
    </source>
</evidence>
<reference evidence="14" key="1">
    <citation type="submission" date="2005-08" db="EMBL/GenBank/DDBJ databases">
        <title>Complete sequence of Dechloromonas aromatica RCB.</title>
        <authorList>
            <person name="Salinero K.K."/>
            <person name="Copeland A."/>
            <person name="Lucas S."/>
            <person name="Lapidus A."/>
            <person name="Barry K."/>
            <person name="Detter J.C."/>
            <person name="Glavina T."/>
            <person name="Hammon N."/>
            <person name="Israni S."/>
            <person name="Pitluck S."/>
            <person name="Di Bartolo G."/>
            <person name="Trong S."/>
            <person name="Schmutz J."/>
            <person name="Larimer F."/>
            <person name="Land M."/>
            <person name="Ivanova N."/>
            <person name="Richardson P."/>
        </authorList>
    </citation>
    <scope>NUCLEOTIDE SEQUENCE</scope>
    <source>
        <strain evidence="14">RCB</strain>
    </source>
</reference>
<evidence type="ECO:0000259" key="13">
    <source>
        <dbReference type="PROSITE" id="PS50885"/>
    </source>
</evidence>
<dbReference type="AlphaFoldDB" id="Q47EV6"/>
<dbReference type="PRINTS" id="PR00344">
    <property type="entry name" value="BCTRLSENSOR"/>
</dbReference>
<dbReference type="InterPro" id="IPR036097">
    <property type="entry name" value="HisK_dim/P_sf"/>
</dbReference>
<dbReference type="CDD" id="cd00082">
    <property type="entry name" value="HisKA"/>
    <property type="match status" value="1"/>
</dbReference>
<dbReference type="KEGG" id="dar:Daro_1879"/>
<dbReference type="SMART" id="SM00387">
    <property type="entry name" value="HATPase_c"/>
    <property type="match status" value="1"/>
</dbReference>
<dbReference type="InterPro" id="IPR003661">
    <property type="entry name" value="HisK_dim/P_dom"/>
</dbReference>
<dbReference type="PROSITE" id="PS50885">
    <property type="entry name" value="HAMP"/>
    <property type="match status" value="1"/>
</dbReference>
<dbReference type="SUPFAM" id="SSF55874">
    <property type="entry name" value="ATPase domain of HSP90 chaperone/DNA topoisomerase II/histidine kinase"/>
    <property type="match status" value="1"/>
</dbReference>
<dbReference type="InterPro" id="IPR036890">
    <property type="entry name" value="HATPase_C_sf"/>
</dbReference>
<dbReference type="SUPFAM" id="SSF47384">
    <property type="entry name" value="Homodimeric domain of signal transducing histidine kinase"/>
    <property type="match status" value="1"/>
</dbReference>
<keyword evidence="4" id="KW-0597">Phosphoprotein</keyword>
<evidence type="ECO:0000256" key="9">
    <source>
        <dbReference type="ARBA" id="ARBA00023012"/>
    </source>
</evidence>
<dbReference type="Pfam" id="PF08521">
    <property type="entry name" value="2CSK_N"/>
    <property type="match status" value="1"/>
</dbReference>
<dbReference type="InterPro" id="IPR005467">
    <property type="entry name" value="His_kinase_dom"/>
</dbReference>
<dbReference type="Pfam" id="PF00512">
    <property type="entry name" value="HisKA"/>
    <property type="match status" value="1"/>
</dbReference>
<sequence length="467" mass="50475">MLPRVTSSLRLMLIARLLPAMLVLLLLGALSANWLALRAATKAYDRGLLDTAFAISEQLRIVDGKVQLPLTHQARAVLLTDKFDRIFYAAHGAGGVILDGNSALPMPSSEILDRLSREGRAYYDGVLEKEPIRLAVLQKELGGQVVTILAAETMVKRGELVRDIVLGMLLPELLLTVVSASVIWFGVRSGLRPLDILRSELADRSQADLRPVTVDVPEEIQPVSIEINQLLRRLAQALDSQRNFVSDAAHQLRTPIAALQAQVEVAKCEEGALGDSKLSGIQAATQRLGHIVEQLLALARAEPSLGQTSTSVDLVAMVHQVAESWLPKAISKEVDLGFELSPASIQGNEILLQELLGNLLDNALRHTPRGGVVTVSCGQSAGNAWLDVEDSGPGIAENERGRIFERFYRPPGQSSDGCGLGLAIVREIARQHHGSVEVGVSTRWQGALLHVVLPTVQVAPVEKHLIS</sequence>
<keyword evidence="7 14" id="KW-0418">Kinase</keyword>
<dbReference type="CDD" id="cd00075">
    <property type="entry name" value="HATPase"/>
    <property type="match status" value="1"/>
</dbReference>
<dbReference type="InterPro" id="IPR003660">
    <property type="entry name" value="HAMP_dom"/>
</dbReference>
<keyword evidence="5" id="KW-0808">Transferase</keyword>